<dbReference type="Pfam" id="PF17921">
    <property type="entry name" value="Integrase_H2C2"/>
    <property type="match status" value="1"/>
</dbReference>
<organism evidence="3 4">
    <name type="scientific">Portunus trituberculatus</name>
    <name type="common">Swimming crab</name>
    <name type="synonym">Neptunus trituberculatus</name>
    <dbReference type="NCBI Taxonomy" id="210409"/>
    <lineage>
        <taxon>Eukaryota</taxon>
        <taxon>Metazoa</taxon>
        <taxon>Ecdysozoa</taxon>
        <taxon>Arthropoda</taxon>
        <taxon>Crustacea</taxon>
        <taxon>Multicrustacea</taxon>
        <taxon>Malacostraca</taxon>
        <taxon>Eumalacostraca</taxon>
        <taxon>Eucarida</taxon>
        <taxon>Decapoda</taxon>
        <taxon>Pleocyemata</taxon>
        <taxon>Brachyura</taxon>
        <taxon>Eubrachyura</taxon>
        <taxon>Portunoidea</taxon>
        <taxon>Portunidae</taxon>
        <taxon>Portuninae</taxon>
        <taxon>Portunus</taxon>
    </lineage>
</organism>
<reference evidence="3 4" key="1">
    <citation type="submission" date="2019-05" db="EMBL/GenBank/DDBJ databases">
        <title>Another draft genome of Portunus trituberculatus and its Hox gene families provides insights of decapod evolution.</title>
        <authorList>
            <person name="Jeong J.-H."/>
            <person name="Song I."/>
            <person name="Kim S."/>
            <person name="Choi T."/>
            <person name="Kim D."/>
            <person name="Ryu S."/>
            <person name="Kim W."/>
        </authorList>
    </citation>
    <scope>NUCLEOTIDE SEQUENCE [LARGE SCALE GENOMIC DNA]</scope>
    <source>
        <tissue evidence="3">Muscle</tissue>
    </source>
</reference>
<proteinExistence type="predicted"/>
<dbReference type="OrthoDB" id="6372335at2759"/>
<evidence type="ECO:0000313" key="3">
    <source>
        <dbReference type="EMBL" id="MPC41892.1"/>
    </source>
</evidence>
<sequence>MGTPRRKVLNTAGLDKCDLEITATDFRTGPWRIGSSSTMSDTGTPHATYSCCVPEHYKRHSMPAISAATVAALDLSGCATIDEEMVLQMALEDPTYQSLVSRVSSGDWGPHKSQEPACLRLFYGVWDRLAVSHGLVTYTYGLGCVRFIIPEALRQRVAASHQGLDSMLRRTRQTVYWPGMEGDLQYQWATCNSCNISTPS</sequence>
<evidence type="ECO:0000259" key="2">
    <source>
        <dbReference type="Pfam" id="PF17921"/>
    </source>
</evidence>
<accession>A0A5B7F609</accession>
<dbReference type="AlphaFoldDB" id="A0A5B7F609"/>
<evidence type="ECO:0000256" key="1">
    <source>
        <dbReference type="ARBA" id="ARBA00012493"/>
    </source>
</evidence>
<dbReference type="PANTHER" id="PTHR37984:SF5">
    <property type="entry name" value="PROTEIN NYNRIN-LIKE"/>
    <property type="match status" value="1"/>
</dbReference>
<dbReference type="EMBL" id="VSRR010005225">
    <property type="protein sequence ID" value="MPC41892.1"/>
    <property type="molecule type" value="Genomic_DNA"/>
</dbReference>
<dbReference type="GO" id="GO:0003964">
    <property type="term" value="F:RNA-directed DNA polymerase activity"/>
    <property type="evidence" value="ECO:0007669"/>
    <property type="project" value="UniProtKB-EC"/>
</dbReference>
<feature type="domain" description="Integrase zinc-binding" evidence="2">
    <location>
        <begin position="158"/>
        <end position="198"/>
    </location>
</feature>
<dbReference type="Gene3D" id="1.10.340.70">
    <property type="match status" value="1"/>
</dbReference>
<dbReference type="Proteomes" id="UP000324222">
    <property type="component" value="Unassembled WGS sequence"/>
</dbReference>
<protein>
    <recommendedName>
        <fullName evidence="1">RNA-directed DNA polymerase</fullName>
        <ecNumber evidence="1">2.7.7.49</ecNumber>
    </recommendedName>
</protein>
<dbReference type="InterPro" id="IPR041588">
    <property type="entry name" value="Integrase_H2C2"/>
</dbReference>
<gene>
    <name evidence="3" type="ORF">E2C01_035500</name>
</gene>
<name>A0A5B7F609_PORTR</name>
<evidence type="ECO:0000313" key="4">
    <source>
        <dbReference type="Proteomes" id="UP000324222"/>
    </source>
</evidence>
<dbReference type="InterPro" id="IPR050951">
    <property type="entry name" value="Retrovirus_Pol_polyprotein"/>
</dbReference>
<comment type="caution">
    <text evidence="3">The sequence shown here is derived from an EMBL/GenBank/DDBJ whole genome shotgun (WGS) entry which is preliminary data.</text>
</comment>
<keyword evidence="4" id="KW-1185">Reference proteome</keyword>
<dbReference type="EC" id="2.7.7.49" evidence="1"/>
<dbReference type="PANTHER" id="PTHR37984">
    <property type="entry name" value="PROTEIN CBG26694"/>
    <property type="match status" value="1"/>
</dbReference>